<dbReference type="Pfam" id="PF14111">
    <property type="entry name" value="DUF4283"/>
    <property type="match status" value="1"/>
</dbReference>
<protein>
    <recommendedName>
        <fullName evidence="2">DUF4283 domain-containing protein</fullName>
    </recommendedName>
</protein>
<feature type="region of interest" description="Disordered" evidence="1">
    <location>
        <begin position="1"/>
        <end position="20"/>
    </location>
</feature>
<feature type="region of interest" description="Disordered" evidence="1">
    <location>
        <begin position="264"/>
        <end position="283"/>
    </location>
</feature>
<gene>
    <name evidence="3" type="ORF">LITE_LOCUS13032</name>
</gene>
<accession>A0AAV0J8G2</accession>
<dbReference type="PANTHER" id="PTHR31286:SF99">
    <property type="entry name" value="DUF4283 DOMAIN-CONTAINING PROTEIN"/>
    <property type="match status" value="1"/>
</dbReference>
<evidence type="ECO:0000259" key="2">
    <source>
        <dbReference type="Pfam" id="PF14111"/>
    </source>
</evidence>
<keyword evidence="4" id="KW-1185">Reference proteome</keyword>
<evidence type="ECO:0000256" key="1">
    <source>
        <dbReference type="SAM" id="MobiDB-lite"/>
    </source>
</evidence>
<dbReference type="PANTHER" id="PTHR31286">
    <property type="entry name" value="GLYCINE-RICH CELL WALL STRUCTURAL PROTEIN 1.8-LIKE"/>
    <property type="match status" value="1"/>
</dbReference>
<evidence type="ECO:0000313" key="3">
    <source>
        <dbReference type="EMBL" id="CAI0405917.1"/>
    </source>
</evidence>
<dbReference type="EMBL" id="CAMGYJ010000004">
    <property type="protein sequence ID" value="CAI0405917.1"/>
    <property type="molecule type" value="Genomic_DNA"/>
</dbReference>
<sequence>METEQTVETEQKGWPAGTRPLFSEILKQDQWYVEDSDTEDVEQREKEEDDFVDEEAEDPKCPTICFTATEKAKWRREWRSALVVKGLGRRVAYVPLAKRLNYLWGRHGELQISDMENGCYLVRFRNQKDYDIATMGGPWLLGDTYLTVHRWFKGFNPWKSTVTSTMVWVQLPELPIEFINKEAVLRIAEAIGRPIRVDRATELGARGKYGRVCVEVDLTRPLLSQYKIEGITYLIQYEGLEKVCTNCGKYGKSTVDCQCLERMNESSDEGGEGVREASTDPTKGRTYGEWMVVKKKEWKSGRREGTVSRNIQTTDKTNRFHALHEVPSDVNINDEMGEVTDRENGMEKMTKRGEELLTKVTQGGKENIGDKQVEGGSKEEEGAKTQKESSGMKKSNKEEQQRGEGRTMNPTGEVSQNVVGGRKELGKSRETSGKIVNSGKSPGVVAGGKKNVTGPKMSTNAEGAGNRSPSVPK</sequence>
<feature type="compositionally biased region" description="Basic and acidic residues" evidence="1">
    <location>
        <begin position="421"/>
        <end position="432"/>
    </location>
</feature>
<name>A0AAV0J8G2_9ROSI</name>
<feature type="domain" description="DUF4283" evidence="2">
    <location>
        <begin position="77"/>
        <end position="158"/>
    </location>
</feature>
<evidence type="ECO:0000313" key="4">
    <source>
        <dbReference type="Proteomes" id="UP001154282"/>
    </source>
</evidence>
<dbReference type="AlphaFoldDB" id="A0AAV0J8G2"/>
<feature type="region of interest" description="Disordered" evidence="1">
    <location>
        <begin position="32"/>
        <end position="54"/>
    </location>
</feature>
<feature type="region of interest" description="Disordered" evidence="1">
    <location>
        <begin position="360"/>
        <end position="473"/>
    </location>
</feature>
<feature type="compositionally biased region" description="Polar residues" evidence="1">
    <location>
        <begin position="408"/>
        <end position="418"/>
    </location>
</feature>
<dbReference type="InterPro" id="IPR040256">
    <property type="entry name" value="At4g02000-like"/>
</dbReference>
<reference evidence="3" key="1">
    <citation type="submission" date="2022-08" db="EMBL/GenBank/DDBJ databases">
        <authorList>
            <person name="Gutierrez-Valencia J."/>
        </authorList>
    </citation>
    <scope>NUCLEOTIDE SEQUENCE</scope>
</reference>
<dbReference type="Proteomes" id="UP001154282">
    <property type="component" value="Unassembled WGS sequence"/>
</dbReference>
<feature type="compositionally biased region" description="Basic and acidic residues" evidence="1">
    <location>
        <begin position="367"/>
        <end position="405"/>
    </location>
</feature>
<comment type="caution">
    <text evidence="3">The sequence shown here is derived from an EMBL/GenBank/DDBJ whole genome shotgun (WGS) entry which is preliminary data.</text>
</comment>
<proteinExistence type="predicted"/>
<organism evidence="3 4">
    <name type="scientific">Linum tenue</name>
    <dbReference type="NCBI Taxonomy" id="586396"/>
    <lineage>
        <taxon>Eukaryota</taxon>
        <taxon>Viridiplantae</taxon>
        <taxon>Streptophyta</taxon>
        <taxon>Embryophyta</taxon>
        <taxon>Tracheophyta</taxon>
        <taxon>Spermatophyta</taxon>
        <taxon>Magnoliopsida</taxon>
        <taxon>eudicotyledons</taxon>
        <taxon>Gunneridae</taxon>
        <taxon>Pentapetalae</taxon>
        <taxon>rosids</taxon>
        <taxon>fabids</taxon>
        <taxon>Malpighiales</taxon>
        <taxon>Linaceae</taxon>
        <taxon>Linum</taxon>
    </lineage>
</organism>
<dbReference type="InterPro" id="IPR025558">
    <property type="entry name" value="DUF4283"/>
</dbReference>